<dbReference type="EMBL" id="FPAA01000003">
    <property type="protein sequence ID" value="SFS50841.1"/>
    <property type="molecule type" value="Genomic_DNA"/>
</dbReference>
<reference evidence="3" key="1">
    <citation type="submission" date="2016-10" db="EMBL/GenBank/DDBJ databases">
        <authorList>
            <person name="Varghese N."/>
            <person name="Submissions S."/>
        </authorList>
    </citation>
    <scope>NUCLEOTIDE SEQUENCE [LARGE SCALE GENOMIC DNA]</scope>
    <source>
        <strain evidence="3">DSM 45789</strain>
    </source>
</reference>
<organism evidence="2 3">
    <name type="scientific">Marininema halotolerans</name>
    <dbReference type="NCBI Taxonomy" id="1155944"/>
    <lineage>
        <taxon>Bacteria</taxon>
        <taxon>Bacillati</taxon>
        <taxon>Bacillota</taxon>
        <taxon>Bacilli</taxon>
        <taxon>Bacillales</taxon>
        <taxon>Thermoactinomycetaceae</taxon>
        <taxon>Marininema</taxon>
    </lineage>
</organism>
<dbReference type="AlphaFoldDB" id="A0A1I6QED8"/>
<proteinExistence type="predicted"/>
<evidence type="ECO:0008006" key="4">
    <source>
        <dbReference type="Google" id="ProtNLM"/>
    </source>
</evidence>
<feature type="transmembrane region" description="Helical" evidence="1">
    <location>
        <begin position="31"/>
        <end position="50"/>
    </location>
</feature>
<keyword evidence="1" id="KW-1133">Transmembrane helix</keyword>
<name>A0A1I6QED8_9BACL</name>
<feature type="transmembrane region" description="Helical" evidence="1">
    <location>
        <begin position="87"/>
        <end position="113"/>
    </location>
</feature>
<keyword evidence="3" id="KW-1185">Reference proteome</keyword>
<feature type="transmembrane region" description="Helical" evidence="1">
    <location>
        <begin position="57"/>
        <end position="75"/>
    </location>
</feature>
<dbReference type="Proteomes" id="UP000198660">
    <property type="component" value="Unassembled WGS sequence"/>
</dbReference>
<dbReference type="OrthoDB" id="2739093at2"/>
<dbReference type="NCBIfam" id="NF041646">
    <property type="entry name" value="VC0807_fam"/>
    <property type="match status" value="1"/>
</dbReference>
<evidence type="ECO:0000313" key="2">
    <source>
        <dbReference type="EMBL" id="SFS50841.1"/>
    </source>
</evidence>
<keyword evidence="1" id="KW-0812">Transmembrane</keyword>
<dbReference type="RefSeq" id="WP_091834735.1">
    <property type="nucleotide sequence ID" value="NZ_FPAA01000003.1"/>
</dbReference>
<keyword evidence="1" id="KW-0472">Membrane</keyword>
<sequence>MQRSWIGMDILFYVLFPLIIWYMGREWVGDYVSMLLTTVPGIIYTTIRFLVTRQFNVTGMALMILMIVGSVIDLLSGSALQMMWNDVWYGLILAGLLLGSILIGKPVGYYFMLDISAYFGYQREWIKEMLHHKRAFSLLQLLTLLYGIKQGSSSLVKAWMIDHFGVDGFNQILLVMKGWGWMFSLLISYIIYRLFRLIASLAAEKQPLTSKY</sequence>
<feature type="transmembrane region" description="Helical" evidence="1">
    <location>
        <begin position="7"/>
        <end position="25"/>
    </location>
</feature>
<gene>
    <name evidence="2" type="ORF">SAMN05444972_103101</name>
</gene>
<evidence type="ECO:0000313" key="3">
    <source>
        <dbReference type="Proteomes" id="UP000198660"/>
    </source>
</evidence>
<accession>A0A1I6QED8</accession>
<protein>
    <recommendedName>
        <fullName evidence="4">Intracellular septation protein A</fullName>
    </recommendedName>
</protein>
<evidence type="ECO:0000256" key="1">
    <source>
        <dbReference type="SAM" id="Phobius"/>
    </source>
</evidence>
<feature type="transmembrane region" description="Helical" evidence="1">
    <location>
        <begin position="172"/>
        <end position="192"/>
    </location>
</feature>